<evidence type="ECO:0000256" key="2">
    <source>
        <dbReference type="ARBA" id="ARBA00022771"/>
    </source>
</evidence>
<evidence type="ECO:0000256" key="4">
    <source>
        <dbReference type="PROSITE-ProRule" id="PRU00134"/>
    </source>
</evidence>
<protein>
    <recommendedName>
        <fullName evidence="5">MYND-type domain-containing protein</fullName>
    </recommendedName>
</protein>
<feature type="domain" description="MYND-type" evidence="5">
    <location>
        <begin position="108"/>
        <end position="144"/>
    </location>
</feature>
<dbReference type="OrthoDB" id="432970at2759"/>
<dbReference type="PROSITE" id="PS01360">
    <property type="entry name" value="ZF_MYND_1"/>
    <property type="match status" value="1"/>
</dbReference>
<keyword evidence="2 4" id="KW-0863">Zinc-finger</keyword>
<dbReference type="GO" id="GO:0008270">
    <property type="term" value="F:zinc ion binding"/>
    <property type="evidence" value="ECO:0007669"/>
    <property type="project" value="UniProtKB-KW"/>
</dbReference>
<keyword evidence="3" id="KW-0862">Zinc</keyword>
<reference evidence="6" key="1">
    <citation type="journal article" date="2020" name="Stud. Mycol.">
        <title>101 Dothideomycetes genomes: a test case for predicting lifestyles and emergence of pathogens.</title>
        <authorList>
            <person name="Haridas S."/>
            <person name="Albert R."/>
            <person name="Binder M."/>
            <person name="Bloem J."/>
            <person name="Labutti K."/>
            <person name="Salamov A."/>
            <person name="Andreopoulos B."/>
            <person name="Baker S."/>
            <person name="Barry K."/>
            <person name="Bills G."/>
            <person name="Bluhm B."/>
            <person name="Cannon C."/>
            <person name="Castanera R."/>
            <person name="Culley D."/>
            <person name="Daum C."/>
            <person name="Ezra D."/>
            <person name="Gonzalez J."/>
            <person name="Henrissat B."/>
            <person name="Kuo A."/>
            <person name="Liang C."/>
            <person name="Lipzen A."/>
            <person name="Lutzoni F."/>
            <person name="Magnuson J."/>
            <person name="Mondo S."/>
            <person name="Nolan M."/>
            <person name="Ohm R."/>
            <person name="Pangilinan J."/>
            <person name="Park H.-J."/>
            <person name="Ramirez L."/>
            <person name="Alfaro M."/>
            <person name="Sun H."/>
            <person name="Tritt A."/>
            <person name="Yoshinaga Y."/>
            <person name="Zwiers L.-H."/>
            <person name="Turgeon B."/>
            <person name="Goodwin S."/>
            <person name="Spatafora J."/>
            <person name="Crous P."/>
            <person name="Grigoriev I."/>
        </authorList>
    </citation>
    <scope>NUCLEOTIDE SEQUENCE</scope>
    <source>
        <strain evidence="6">CBS 269.34</strain>
    </source>
</reference>
<dbReference type="PROSITE" id="PS50865">
    <property type="entry name" value="ZF_MYND_2"/>
    <property type="match status" value="1"/>
</dbReference>
<sequence>MPPLPKTINYSHPTSTPAIARIDLGDPAEFDRIFMQNQWNMQRIIAGLPGHALQSFHDQLHAMQDPGHLLWEEHYKHGKVMQKLFRTQEARSNKPSHATAAAALGPACPICKKPTLRKCAACERISYCSPECQREHWAEHKFDCKHVKRVGAARAQAQGHEVRKLEEKCVVLKLDGKMEQ</sequence>
<evidence type="ECO:0000313" key="6">
    <source>
        <dbReference type="EMBL" id="KAF2497351.1"/>
    </source>
</evidence>
<organism evidence="6 7">
    <name type="scientific">Lophium mytilinum</name>
    <dbReference type="NCBI Taxonomy" id="390894"/>
    <lineage>
        <taxon>Eukaryota</taxon>
        <taxon>Fungi</taxon>
        <taxon>Dikarya</taxon>
        <taxon>Ascomycota</taxon>
        <taxon>Pezizomycotina</taxon>
        <taxon>Dothideomycetes</taxon>
        <taxon>Pleosporomycetidae</taxon>
        <taxon>Mytilinidiales</taxon>
        <taxon>Mytilinidiaceae</taxon>
        <taxon>Lophium</taxon>
    </lineage>
</organism>
<keyword evidence="1" id="KW-0479">Metal-binding</keyword>
<keyword evidence="7" id="KW-1185">Reference proteome</keyword>
<dbReference type="Gene3D" id="6.10.140.2220">
    <property type="match status" value="1"/>
</dbReference>
<dbReference type="AlphaFoldDB" id="A0A6A6QY42"/>
<name>A0A6A6QY42_9PEZI</name>
<accession>A0A6A6QY42</accession>
<evidence type="ECO:0000256" key="3">
    <source>
        <dbReference type="ARBA" id="ARBA00022833"/>
    </source>
</evidence>
<gene>
    <name evidence="6" type="ORF">BU16DRAFT_559102</name>
</gene>
<evidence type="ECO:0000313" key="7">
    <source>
        <dbReference type="Proteomes" id="UP000799750"/>
    </source>
</evidence>
<dbReference type="SUPFAM" id="SSF144232">
    <property type="entry name" value="HIT/MYND zinc finger-like"/>
    <property type="match status" value="1"/>
</dbReference>
<evidence type="ECO:0000259" key="5">
    <source>
        <dbReference type="PROSITE" id="PS50865"/>
    </source>
</evidence>
<dbReference type="EMBL" id="MU004186">
    <property type="protein sequence ID" value="KAF2497351.1"/>
    <property type="molecule type" value="Genomic_DNA"/>
</dbReference>
<proteinExistence type="predicted"/>
<evidence type="ECO:0000256" key="1">
    <source>
        <dbReference type="ARBA" id="ARBA00022723"/>
    </source>
</evidence>
<dbReference type="Proteomes" id="UP000799750">
    <property type="component" value="Unassembled WGS sequence"/>
</dbReference>
<dbReference type="Pfam" id="PF01753">
    <property type="entry name" value="zf-MYND"/>
    <property type="match status" value="1"/>
</dbReference>
<dbReference type="InterPro" id="IPR002893">
    <property type="entry name" value="Znf_MYND"/>
</dbReference>